<feature type="non-terminal residue" evidence="2">
    <location>
        <position position="1"/>
    </location>
</feature>
<proteinExistence type="predicted"/>
<gene>
    <name evidence="2" type="ORF">OLEA9_A034439</name>
</gene>
<keyword evidence="3" id="KW-1185">Reference proteome</keyword>
<dbReference type="Proteomes" id="UP000594638">
    <property type="component" value="Unassembled WGS sequence"/>
</dbReference>
<accession>A0A8S0VJM8</accession>
<protein>
    <submittedName>
        <fullName evidence="2">Uncharacterized protein</fullName>
    </submittedName>
</protein>
<evidence type="ECO:0000313" key="2">
    <source>
        <dbReference type="EMBL" id="CAA3032422.1"/>
    </source>
</evidence>
<keyword evidence="1" id="KW-1133">Transmembrane helix</keyword>
<organism evidence="2 3">
    <name type="scientific">Olea europaea subsp. europaea</name>
    <dbReference type="NCBI Taxonomy" id="158383"/>
    <lineage>
        <taxon>Eukaryota</taxon>
        <taxon>Viridiplantae</taxon>
        <taxon>Streptophyta</taxon>
        <taxon>Embryophyta</taxon>
        <taxon>Tracheophyta</taxon>
        <taxon>Spermatophyta</taxon>
        <taxon>Magnoliopsida</taxon>
        <taxon>eudicotyledons</taxon>
        <taxon>Gunneridae</taxon>
        <taxon>Pentapetalae</taxon>
        <taxon>asterids</taxon>
        <taxon>lamiids</taxon>
        <taxon>Lamiales</taxon>
        <taxon>Oleaceae</taxon>
        <taxon>Oleeae</taxon>
        <taxon>Olea</taxon>
    </lineage>
</organism>
<sequence length="161" mass="17964">RSSPATYLHRQAAVCPSRNRIRDKSKFPLHFPLVGLLATWLCFTFLLILWWRELLSGFWGGGCLSWNFVVGGGDYSVSAGGGGLFGNFIVGGGNHGVVEVDIMDLKICWMQLLVQTLLMQLVVVEWCKQRCWRWWYNSYGSFGSGVCHHGGVVLVLLAIVV</sequence>
<dbReference type="EMBL" id="CACTIH010009583">
    <property type="protein sequence ID" value="CAA3032422.1"/>
    <property type="molecule type" value="Genomic_DNA"/>
</dbReference>
<evidence type="ECO:0000313" key="3">
    <source>
        <dbReference type="Proteomes" id="UP000594638"/>
    </source>
</evidence>
<feature type="transmembrane region" description="Helical" evidence="1">
    <location>
        <begin position="27"/>
        <end position="51"/>
    </location>
</feature>
<keyword evidence="1" id="KW-0472">Membrane</keyword>
<evidence type="ECO:0000256" key="1">
    <source>
        <dbReference type="SAM" id="Phobius"/>
    </source>
</evidence>
<dbReference type="AlphaFoldDB" id="A0A8S0VJM8"/>
<feature type="transmembrane region" description="Helical" evidence="1">
    <location>
        <begin position="139"/>
        <end position="160"/>
    </location>
</feature>
<comment type="caution">
    <text evidence="2">The sequence shown here is derived from an EMBL/GenBank/DDBJ whole genome shotgun (WGS) entry which is preliminary data.</text>
</comment>
<keyword evidence="1" id="KW-0812">Transmembrane</keyword>
<dbReference type="Gramene" id="OE9A034439T1">
    <property type="protein sequence ID" value="OE9A034439C1"/>
    <property type="gene ID" value="OE9A034439"/>
</dbReference>
<reference evidence="2 3" key="1">
    <citation type="submission" date="2019-12" db="EMBL/GenBank/DDBJ databases">
        <authorList>
            <person name="Alioto T."/>
            <person name="Alioto T."/>
            <person name="Gomez Garrido J."/>
        </authorList>
    </citation>
    <scope>NUCLEOTIDE SEQUENCE [LARGE SCALE GENOMIC DNA]</scope>
</reference>
<name>A0A8S0VJM8_OLEEU</name>